<sequence length="338" mass="35487">MRARHHVPPVAAVGLVLLCAAPALSAPPDREIGGSQEGGEVAAHAAAEEVAFDESGNGSGGRLTTTARNWSPPPCWYAPRWTPGELRVTAETGWTADGQSGHAAAAIGWMWNHYDGGDPYTDFNAEEADEGMWWGAVENPSEPDVLERMSCTEIPFWAETGVVPDVENALSPSVLAELAYERIRVPETEVSFSPADLDGQVVNLPTWIWAESGEYDPVAVTASLESWGISATTTATPTALTVEPGTADAETRPASGSCPINGDGSIGAPYGGDEDAVPPCGLTYLRATHGGGNYPLTASITWSITWEGTGDTGGTLPDATFATTHEVQVNEIQSVVRP</sequence>
<feature type="chain" id="PRO_5022872261" description="Enoyl reductase" evidence="1">
    <location>
        <begin position="26"/>
        <end position="338"/>
    </location>
</feature>
<proteinExistence type="predicted"/>
<evidence type="ECO:0000256" key="1">
    <source>
        <dbReference type="SAM" id="SignalP"/>
    </source>
</evidence>
<gene>
    <name evidence="2" type="ORF">FH715_16090</name>
</gene>
<organism evidence="2 3">
    <name type="scientific">Streptomyces sedi</name>
    <dbReference type="NCBI Taxonomy" id="555059"/>
    <lineage>
        <taxon>Bacteria</taxon>
        <taxon>Bacillati</taxon>
        <taxon>Actinomycetota</taxon>
        <taxon>Actinomycetes</taxon>
        <taxon>Kitasatosporales</taxon>
        <taxon>Streptomycetaceae</taxon>
        <taxon>Streptomyces</taxon>
    </lineage>
</organism>
<dbReference type="Proteomes" id="UP000311713">
    <property type="component" value="Unassembled WGS sequence"/>
</dbReference>
<keyword evidence="1" id="KW-0732">Signal</keyword>
<evidence type="ECO:0000313" key="2">
    <source>
        <dbReference type="EMBL" id="TNM29182.1"/>
    </source>
</evidence>
<evidence type="ECO:0008006" key="4">
    <source>
        <dbReference type="Google" id="ProtNLM"/>
    </source>
</evidence>
<comment type="caution">
    <text evidence="2">The sequence shown here is derived from an EMBL/GenBank/DDBJ whole genome shotgun (WGS) entry which is preliminary data.</text>
</comment>
<dbReference type="OrthoDB" id="4072449at2"/>
<name>A0A5C4UZT1_9ACTN</name>
<protein>
    <recommendedName>
        <fullName evidence="4">Enoyl reductase</fullName>
    </recommendedName>
</protein>
<dbReference type="AlphaFoldDB" id="A0A5C4UZT1"/>
<reference evidence="2 3" key="1">
    <citation type="submission" date="2019-06" db="EMBL/GenBank/DDBJ databases">
        <title>Draft genome of Streptomyces sedi sp. JCM16909.</title>
        <authorList>
            <person name="Klykleung N."/>
            <person name="Tanasupawat S."/>
            <person name="Kudo T."/>
            <person name="Yuki M."/>
            <person name="Ohkuma M."/>
        </authorList>
    </citation>
    <scope>NUCLEOTIDE SEQUENCE [LARGE SCALE GENOMIC DNA]</scope>
    <source>
        <strain evidence="2 3">JCM 16909</strain>
    </source>
</reference>
<accession>A0A5C4UZT1</accession>
<feature type="signal peptide" evidence="1">
    <location>
        <begin position="1"/>
        <end position="25"/>
    </location>
</feature>
<keyword evidence="3" id="KW-1185">Reference proteome</keyword>
<evidence type="ECO:0000313" key="3">
    <source>
        <dbReference type="Proteomes" id="UP000311713"/>
    </source>
</evidence>
<dbReference type="EMBL" id="VDGT01000011">
    <property type="protein sequence ID" value="TNM29182.1"/>
    <property type="molecule type" value="Genomic_DNA"/>
</dbReference>